<evidence type="ECO:0000313" key="2">
    <source>
        <dbReference type="EMBL" id="AKU92960.1"/>
    </source>
</evidence>
<feature type="transmembrane region" description="Helical" evidence="1">
    <location>
        <begin position="38"/>
        <end position="59"/>
    </location>
</feature>
<protein>
    <submittedName>
        <fullName evidence="2">Uncharacterized protein</fullName>
    </submittedName>
</protein>
<proteinExistence type="predicted"/>
<feature type="transmembrane region" description="Helical" evidence="1">
    <location>
        <begin position="65"/>
        <end position="83"/>
    </location>
</feature>
<keyword evidence="1" id="KW-1133">Transmembrane helix</keyword>
<organism evidence="2 3">
    <name type="scientific">Vulgatibacter incomptus</name>
    <dbReference type="NCBI Taxonomy" id="1391653"/>
    <lineage>
        <taxon>Bacteria</taxon>
        <taxon>Pseudomonadati</taxon>
        <taxon>Myxococcota</taxon>
        <taxon>Myxococcia</taxon>
        <taxon>Myxococcales</taxon>
        <taxon>Cystobacterineae</taxon>
        <taxon>Vulgatibacteraceae</taxon>
        <taxon>Vulgatibacter</taxon>
    </lineage>
</organism>
<sequence>MEDLSLLLGGQLLTLGAGATILTAIWRELCPRLWGSALGRRLLPLAPIAFAVAGSFAGLGSAGGWTSRLASGVLAGAIAAHGFKIGRTTLLGFGLDAPSDRQGVEP</sequence>
<evidence type="ECO:0000313" key="3">
    <source>
        <dbReference type="Proteomes" id="UP000055590"/>
    </source>
</evidence>
<dbReference type="EMBL" id="CP012332">
    <property type="protein sequence ID" value="AKU92960.1"/>
    <property type="molecule type" value="Genomic_DNA"/>
</dbReference>
<dbReference type="KEGG" id="vin:AKJ08_3347"/>
<reference evidence="2 3" key="1">
    <citation type="submission" date="2015-08" db="EMBL/GenBank/DDBJ databases">
        <authorList>
            <person name="Babu N.S."/>
            <person name="Beckwith C.J."/>
            <person name="Beseler K.G."/>
            <person name="Brison A."/>
            <person name="Carone J.V."/>
            <person name="Caskin T.P."/>
            <person name="Diamond M."/>
            <person name="Durham M.E."/>
            <person name="Foxe J.M."/>
            <person name="Go M."/>
            <person name="Henderson B.A."/>
            <person name="Jones I.B."/>
            <person name="McGettigan J.A."/>
            <person name="Micheletti S.J."/>
            <person name="Nasrallah M.E."/>
            <person name="Ortiz D."/>
            <person name="Piller C.R."/>
            <person name="Privatt S.R."/>
            <person name="Schneider S.L."/>
            <person name="Sharp S."/>
            <person name="Smith T.C."/>
            <person name="Stanton J.D."/>
            <person name="Ullery H.E."/>
            <person name="Wilson R.J."/>
            <person name="Serrano M.G."/>
            <person name="Buck G."/>
            <person name="Lee V."/>
            <person name="Wang Y."/>
            <person name="Carvalho R."/>
            <person name="Voegtly L."/>
            <person name="Shi R."/>
            <person name="Duckworth R."/>
            <person name="Johnson A."/>
            <person name="Loviza R."/>
            <person name="Walstead R."/>
            <person name="Shah Z."/>
            <person name="Kiflezghi M."/>
            <person name="Wade K."/>
            <person name="Ball S.L."/>
            <person name="Bradley K.W."/>
            <person name="Asai D.J."/>
            <person name="Bowman C.A."/>
            <person name="Russell D.A."/>
            <person name="Pope W.H."/>
            <person name="Jacobs-Sera D."/>
            <person name="Hendrix R.W."/>
            <person name="Hatfull G.F."/>
        </authorList>
    </citation>
    <scope>NUCLEOTIDE SEQUENCE [LARGE SCALE GENOMIC DNA]</scope>
    <source>
        <strain evidence="2 3">DSM 27710</strain>
    </source>
</reference>
<name>A0A0K1PHG3_9BACT</name>
<dbReference type="AlphaFoldDB" id="A0A0K1PHG3"/>
<accession>A0A0K1PHG3</accession>
<keyword evidence="3" id="KW-1185">Reference proteome</keyword>
<dbReference type="RefSeq" id="WP_050727049.1">
    <property type="nucleotide sequence ID" value="NZ_CP012332.1"/>
</dbReference>
<evidence type="ECO:0000256" key="1">
    <source>
        <dbReference type="SAM" id="Phobius"/>
    </source>
</evidence>
<keyword evidence="1" id="KW-0472">Membrane</keyword>
<dbReference type="STRING" id="1391653.AKJ08_3347"/>
<keyword evidence="1" id="KW-0812">Transmembrane</keyword>
<feature type="transmembrane region" description="Helical" evidence="1">
    <location>
        <begin position="6"/>
        <end position="26"/>
    </location>
</feature>
<dbReference type="Proteomes" id="UP000055590">
    <property type="component" value="Chromosome"/>
</dbReference>
<gene>
    <name evidence="2" type="ORF">AKJ08_3347</name>
</gene>